<reference evidence="2" key="1">
    <citation type="journal article" date="2022" name="Mol. Ecol. Resour.">
        <title>The genomes of chicory, endive, great burdock and yacon provide insights into Asteraceae palaeo-polyploidization history and plant inulin production.</title>
        <authorList>
            <person name="Fan W."/>
            <person name="Wang S."/>
            <person name="Wang H."/>
            <person name="Wang A."/>
            <person name="Jiang F."/>
            <person name="Liu H."/>
            <person name="Zhao H."/>
            <person name="Xu D."/>
            <person name="Zhang Y."/>
        </authorList>
    </citation>
    <scope>NUCLEOTIDE SEQUENCE [LARGE SCALE GENOMIC DNA]</scope>
    <source>
        <strain evidence="2">cv. Yunnan</strain>
    </source>
</reference>
<reference evidence="1 2" key="2">
    <citation type="journal article" date="2022" name="Mol. Ecol. Resour.">
        <title>The genomes of chicory, endive, great burdock and yacon provide insights into Asteraceae paleo-polyploidization history and plant inulin production.</title>
        <authorList>
            <person name="Fan W."/>
            <person name="Wang S."/>
            <person name="Wang H."/>
            <person name="Wang A."/>
            <person name="Jiang F."/>
            <person name="Liu H."/>
            <person name="Zhao H."/>
            <person name="Xu D."/>
            <person name="Zhang Y."/>
        </authorList>
    </citation>
    <scope>NUCLEOTIDE SEQUENCE [LARGE SCALE GENOMIC DNA]</scope>
    <source>
        <strain evidence="2">cv. Yunnan</strain>
        <tissue evidence="1">Leaves</tissue>
    </source>
</reference>
<dbReference type="Proteomes" id="UP001056120">
    <property type="component" value="Linkage Group LG08"/>
</dbReference>
<proteinExistence type="predicted"/>
<dbReference type="EMBL" id="CM042025">
    <property type="protein sequence ID" value="KAI3809016.1"/>
    <property type="molecule type" value="Genomic_DNA"/>
</dbReference>
<organism evidence="1 2">
    <name type="scientific">Smallanthus sonchifolius</name>
    <dbReference type="NCBI Taxonomy" id="185202"/>
    <lineage>
        <taxon>Eukaryota</taxon>
        <taxon>Viridiplantae</taxon>
        <taxon>Streptophyta</taxon>
        <taxon>Embryophyta</taxon>
        <taxon>Tracheophyta</taxon>
        <taxon>Spermatophyta</taxon>
        <taxon>Magnoliopsida</taxon>
        <taxon>eudicotyledons</taxon>
        <taxon>Gunneridae</taxon>
        <taxon>Pentapetalae</taxon>
        <taxon>asterids</taxon>
        <taxon>campanulids</taxon>
        <taxon>Asterales</taxon>
        <taxon>Asteraceae</taxon>
        <taxon>Asteroideae</taxon>
        <taxon>Heliantheae alliance</taxon>
        <taxon>Millerieae</taxon>
        <taxon>Smallanthus</taxon>
    </lineage>
</organism>
<evidence type="ECO:0000313" key="2">
    <source>
        <dbReference type="Proteomes" id="UP001056120"/>
    </source>
</evidence>
<name>A0ACB9IMJ0_9ASTR</name>
<evidence type="ECO:0000313" key="1">
    <source>
        <dbReference type="EMBL" id="KAI3809016.1"/>
    </source>
</evidence>
<accession>A0ACB9IMJ0</accession>
<protein>
    <submittedName>
        <fullName evidence="1">Uncharacterized protein</fullName>
    </submittedName>
</protein>
<comment type="caution">
    <text evidence="1">The sequence shown here is derived from an EMBL/GenBank/DDBJ whole genome shotgun (WGS) entry which is preliminary data.</text>
</comment>
<sequence>MFSTKKTNGTNRFRSLNTLVFSLPSGRLITFFLHVPLLIVAGLQMLTILHFFRFSFFMGKLGNGWKLLTKLDRLLPE</sequence>
<gene>
    <name evidence="1" type="ORF">L1987_24982</name>
</gene>
<keyword evidence="2" id="KW-1185">Reference proteome</keyword>